<evidence type="ECO:0000313" key="1">
    <source>
        <dbReference type="EMBL" id="AIX12369.1"/>
    </source>
</evidence>
<organism evidence="1 2">
    <name type="scientific">Escherichia phage Pollock</name>
    <dbReference type="NCBI Taxonomy" id="1540097"/>
    <lineage>
        <taxon>Viruses</taxon>
        <taxon>Duplodnaviria</taxon>
        <taxon>Heunggongvirae</taxon>
        <taxon>Uroviricota</taxon>
        <taxon>Caudoviricetes</taxon>
        <taxon>Schitoviridae</taxon>
        <taxon>Humphriesvirinae</taxon>
        <taxon>Pollockvirus</taxon>
        <taxon>Pollockvirus pollock</taxon>
    </lineage>
</organism>
<keyword evidence="2" id="KW-1185">Reference proteome</keyword>
<sequence>MSKKPKSLKLQEVKLGDVPDYLVTYSRVDRIWGVHINGTSVYILKRLVGKKYMYYVGSRYFKTLRNAIFSVVLGNSLPF</sequence>
<dbReference type="EMBL" id="KM236242">
    <property type="protein sequence ID" value="AIX12369.1"/>
    <property type="molecule type" value="Genomic_DNA"/>
</dbReference>
<protein>
    <submittedName>
        <fullName evidence="1">Uncharacterized protein</fullName>
    </submittedName>
</protein>
<dbReference type="GeneID" id="24724547"/>
<accession>A0A0A0YPT7</accession>
<dbReference type="Proteomes" id="UP000030324">
    <property type="component" value="Segment"/>
</dbReference>
<proteinExistence type="predicted"/>
<dbReference type="RefSeq" id="YP_009152111.1">
    <property type="nucleotide sequence ID" value="NC_027381.1"/>
</dbReference>
<dbReference type="KEGG" id="vg:24724547"/>
<gene>
    <name evidence="1" type="ORF">CPT_Pollock10</name>
</gene>
<name>A0A0A0YPT7_9CAUD</name>
<dbReference type="OrthoDB" id="24967at10239"/>
<evidence type="ECO:0000313" key="2">
    <source>
        <dbReference type="Proteomes" id="UP000030324"/>
    </source>
</evidence>
<reference evidence="1 2" key="1">
    <citation type="journal article" date="2015" name="Genome Announc.">
        <title>Complete Genome Sequence of Enterotoxigenic Escherichia coli N4-Like Podophage Pollock.</title>
        <authorList>
            <person name="Patel R.S."/>
            <person name="Lessor L.E."/>
            <person name="Hernandez A.C."/>
            <person name="Kuty Everett G.F."/>
        </authorList>
    </citation>
    <scope>NUCLEOTIDE SEQUENCE [LARGE SCALE GENOMIC DNA]</scope>
</reference>
<dbReference type="InterPro" id="IPR057903">
    <property type="entry name" value="Phage_N4_Gp8"/>
</dbReference>
<dbReference type="Pfam" id="PF25713">
    <property type="entry name" value="N4_GP8"/>
    <property type="match status" value="1"/>
</dbReference>